<keyword evidence="1" id="KW-0472">Membrane</keyword>
<dbReference type="PANTHER" id="PTHR35867">
    <property type="entry name" value="PROTEIN RSEC"/>
    <property type="match status" value="1"/>
</dbReference>
<keyword evidence="4" id="KW-1185">Reference proteome</keyword>
<gene>
    <name evidence="2" type="ordered locus">SG1790</name>
    <name evidence="3" type="ORF">SGGMMB4_04175</name>
</gene>
<organism evidence="2 4">
    <name type="scientific">Sodalis glossinidius (strain morsitans)</name>
    <dbReference type="NCBI Taxonomy" id="343509"/>
    <lineage>
        <taxon>Bacteria</taxon>
        <taxon>Pseudomonadati</taxon>
        <taxon>Pseudomonadota</taxon>
        <taxon>Gammaproteobacteria</taxon>
        <taxon>Enterobacterales</taxon>
        <taxon>Bruguierivoracaceae</taxon>
        <taxon>Sodalis</taxon>
    </lineage>
</organism>
<reference evidence="3 5" key="2">
    <citation type="submission" date="2015-05" db="EMBL/GenBank/DDBJ databases">
        <authorList>
            <person name="Goodhead I."/>
        </authorList>
    </citation>
    <scope>NUCLEOTIDE SEQUENCE [LARGE SCALE GENOMIC DNA]</scope>
    <source>
        <strain evidence="3">B4</strain>
        <strain evidence="5">morsitans</strain>
    </source>
</reference>
<dbReference type="PIRSF" id="PIRSF004923">
    <property type="entry name" value="RseC"/>
    <property type="match status" value="1"/>
</dbReference>
<dbReference type="InterPro" id="IPR026268">
    <property type="entry name" value="RseC"/>
</dbReference>
<evidence type="ECO:0000313" key="5">
    <source>
        <dbReference type="Proteomes" id="UP000245838"/>
    </source>
</evidence>
<sequence length="152" mass="16204">MIKEWATVVTWQQGIAQVRCETREGCSSCHARQSCGTRLLDKMATGTQHHLEVASPLPLVPGQRVEVGINEGSLLRSAFLVYMLPLLGLIGGEAIFQGMLDTDPPAACGGVAGGVAGFLCARYLARHTSETRANQPVILQVALPPSSLHVQD</sequence>
<feature type="transmembrane region" description="Helical" evidence="1">
    <location>
        <begin position="106"/>
        <end position="125"/>
    </location>
</feature>
<protein>
    <submittedName>
        <fullName evidence="2">Sigma-E factor regulator</fullName>
    </submittedName>
    <submittedName>
        <fullName evidence="3">SoxR reducing system protein RseC</fullName>
    </submittedName>
</protein>
<feature type="transmembrane region" description="Helical" evidence="1">
    <location>
        <begin position="79"/>
        <end position="100"/>
    </location>
</feature>
<dbReference type="Pfam" id="PF04246">
    <property type="entry name" value="RseC_MucC"/>
    <property type="match status" value="1"/>
</dbReference>
<proteinExistence type="predicted"/>
<reference evidence="2 4" key="1">
    <citation type="journal article" date="2006" name="Genome Res.">
        <title>Massive genome erosion and functional adaptations provide insights into the symbiotic lifestyle of Sodalis glossinidius in the tsetse host.</title>
        <authorList>
            <person name="Toh H."/>
            <person name="Weiss B.L."/>
            <person name="Perkin S.A.H."/>
            <person name="Yamashita A."/>
            <person name="Oshima K."/>
            <person name="Hattori M."/>
            <person name="Aksoy S."/>
        </authorList>
    </citation>
    <scope>NUCLEOTIDE SEQUENCE [LARGE SCALE GENOMIC DNA]</scope>
    <source>
        <strain evidence="4">morsitans</strain>
        <strain evidence="2">Morsitans</strain>
    </source>
</reference>
<name>Q2NS10_SODGM</name>
<dbReference type="AlphaFoldDB" id="Q2NS10"/>
<dbReference type="KEGG" id="sgl:SG1790"/>
<keyword evidence="1" id="KW-0812">Transmembrane</keyword>
<dbReference type="OrthoDB" id="9795854at2"/>
<evidence type="ECO:0000256" key="1">
    <source>
        <dbReference type="SAM" id="Phobius"/>
    </source>
</evidence>
<dbReference type="RefSeq" id="WP_011411614.1">
    <property type="nucleotide sequence ID" value="NC_007712.1"/>
</dbReference>
<dbReference type="Proteomes" id="UP000001932">
    <property type="component" value="Chromosome"/>
</dbReference>
<dbReference type="EMBL" id="LN854557">
    <property type="protein sequence ID" value="CRL45976.1"/>
    <property type="molecule type" value="Genomic_DNA"/>
</dbReference>
<keyword evidence="1" id="KW-1133">Transmembrane helix</keyword>
<dbReference type="BioCyc" id="SGLO343509:SGP1_RS16230-MONOMER"/>
<dbReference type="NCBIfam" id="NF008115">
    <property type="entry name" value="PRK10862.1"/>
    <property type="match status" value="1"/>
</dbReference>
<evidence type="ECO:0000313" key="3">
    <source>
        <dbReference type="EMBL" id="CRL45976.1"/>
    </source>
</evidence>
<accession>Q2NS10</accession>
<dbReference type="HOGENOM" id="CLU_124911_0_0_6"/>
<dbReference type="eggNOG" id="COG3086">
    <property type="taxonomic scope" value="Bacteria"/>
</dbReference>
<evidence type="ECO:0000313" key="2">
    <source>
        <dbReference type="EMBL" id="BAE75065.1"/>
    </source>
</evidence>
<evidence type="ECO:0000313" key="4">
    <source>
        <dbReference type="Proteomes" id="UP000001932"/>
    </source>
</evidence>
<dbReference type="Proteomes" id="UP000245838">
    <property type="component" value="Chromosome sggmmb4_Chromosome"/>
</dbReference>
<dbReference type="STRING" id="343509.SG1790"/>
<dbReference type="EMBL" id="AP008232">
    <property type="protein sequence ID" value="BAE75065.1"/>
    <property type="molecule type" value="Genomic_DNA"/>
</dbReference>
<dbReference type="PANTHER" id="PTHR35867:SF1">
    <property type="entry name" value="PROTEIN RSEC"/>
    <property type="match status" value="1"/>
</dbReference>
<dbReference type="InterPro" id="IPR007359">
    <property type="entry name" value="SigmaE_reg_RseC_MucC"/>
</dbReference>